<dbReference type="AlphaFoldDB" id="A0A1Y1ZLQ9"/>
<feature type="transmembrane region" description="Helical" evidence="1">
    <location>
        <begin position="21"/>
        <end position="48"/>
    </location>
</feature>
<sequence length="130" mass="14843">MFILASGTNSSYSDPSFIKKCVVLMITTLYASPYSNFCLSLDLILSSLPFTGGYHLFFFFFFLSELFCLVRLSSTKNLFLSPRQLSLFFLPLALMSLGGYSQVFIIPSRAMMAIFLLRLYFRIFLKQSSL</sequence>
<reference evidence="2 3" key="1">
    <citation type="submission" date="2016-08" db="EMBL/GenBank/DDBJ databases">
        <title>A Parts List for Fungal Cellulosomes Revealed by Comparative Genomics.</title>
        <authorList>
            <consortium name="DOE Joint Genome Institute"/>
            <person name="Haitjema C.H."/>
            <person name="Gilmore S.P."/>
            <person name="Henske J.K."/>
            <person name="Solomon K.V."/>
            <person name="De Groot R."/>
            <person name="Kuo A."/>
            <person name="Mondo S.J."/>
            <person name="Salamov A.A."/>
            <person name="Labutti K."/>
            <person name="Zhao Z."/>
            <person name="Chiniquy J."/>
            <person name="Barry K."/>
            <person name="Brewer H.M."/>
            <person name="Purvine S.O."/>
            <person name="Wright A.T."/>
            <person name="Boxma B."/>
            <person name="Van Alen T."/>
            <person name="Hackstein J.H."/>
            <person name="Baker S.E."/>
            <person name="Grigoriev I.V."/>
            <person name="O'Malley M.A."/>
        </authorList>
    </citation>
    <scope>NUCLEOTIDE SEQUENCE [LARGE SCALE GENOMIC DNA]</scope>
    <source>
        <strain evidence="2 3">G1</strain>
    </source>
</reference>
<evidence type="ECO:0000256" key="1">
    <source>
        <dbReference type="SAM" id="Phobius"/>
    </source>
</evidence>
<accession>A0A1Y1ZLQ9</accession>
<feature type="transmembrane region" description="Helical" evidence="1">
    <location>
        <begin position="54"/>
        <end position="73"/>
    </location>
</feature>
<gene>
    <name evidence="2" type="ORF">LY90DRAFT_192277</name>
</gene>
<keyword evidence="1" id="KW-1133">Transmembrane helix</keyword>
<comment type="caution">
    <text evidence="2">The sequence shown here is derived from an EMBL/GenBank/DDBJ whole genome shotgun (WGS) entry which is preliminary data.</text>
</comment>
<evidence type="ECO:0000313" key="3">
    <source>
        <dbReference type="Proteomes" id="UP000193920"/>
    </source>
</evidence>
<proteinExistence type="predicted"/>
<keyword evidence="1" id="KW-0472">Membrane</keyword>
<feature type="transmembrane region" description="Helical" evidence="1">
    <location>
        <begin position="85"/>
        <end position="103"/>
    </location>
</feature>
<organism evidence="2 3">
    <name type="scientific">Neocallimastix californiae</name>
    <dbReference type="NCBI Taxonomy" id="1754190"/>
    <lineage>
        <taxon>Eukaryota</taxon>
        <taxon>Fungi</taxon>
        <taxon>Fungi incertae sedis</taxon>
        <taxon>Chytridiomycota</taxon>
        <taxon>Chytridiomycota incertae sedis</taxon>
        <taxon>Neocallimastigomycetes</taxon>
        <taxon>Neocallimastigales</taxon>
        <taxon>Neocallimastigaceae</taxon>
        <taxon>Neocallimastix</taxon>
    </lineage>
</organism>
<protein>
    <submittedName>
        <fullName evidence="2">Uncharacterized protein</fullName>
    </submittedName>
</protein>
<evidence type="ECO:0000313" key="2">
    <source>
        <dbReference type="EMBL" id="ORY11178.1"/>
    </source>
</evidence>
<name>A0A1Y1ZLQ9_9FUNG</name>
<keyword evidence="3" id="KW-1185">Reference proteome</keyword>
<dbReference type="Proteomes" id="UP000193920">
    <property type="component" value="Unassembled WGS sequence"/>
</dbReference>
<dbReference type="EMBL" id="MCOG01000384">
    <property type="protein sequence ID" value="ORY11178.1"/>
    <property type="molecule type" value="Genomic_DNA"/>
</dbReference>
<keyword evidence="1" id="KW-0812">Transmembrane</keyword>